<evidence type="ECO:0000256" key="2">
    <source>
        <dbReference type="ARBA" id="ARBA00022448"/>
    </source>
</evidence>
<dbReference type="Gene3D" id="3.40.50.300">
    <property type="entry name" value="P-loop containing nucleotide triphosphate hydrolases"/>
    <property type="match status" value="1"/>
</dbReference>
<dbReference type="InterPro" id="IPR003593">
    <property type="entry name" value="AAA+_ATPase"/>
</dbReference>
<feature type="domain" description="ABC transporter" evidence="10">
    <location>
        <begin position="352"/>
        <end position="561"/>
    </location>
</feature>
<dbReference type="InterPro" id="IPR017871">
    <property type="entry name" value="ABC_transporter-like_CS"/>
</dbReference>
<evidence type="ECO:0000256" key="3">
    <source>
        <dbReference type="ARBA" id="ARBA00022475"/>
    </source>
</evidence>
<keyword evidence="6 12" id="KW-0067">ATP-binding</keyword>
<dbReference type="Gene3D" id="1.20.1560.10">
    <property type="entry name" value="ABC transporter type 1, transmembrane domain"/>
    <property type="match status" value="1"/>
</dbReference>
<protein>
    <submittedName>
        <fullName evidence="12">Lipid A export ATP-binding/permease protein MsbA</fullName>
    </submittedName>
</protein>
<dbReference type="PROSITE" id="PS50929">
    <property type="entry name" value="ABC_TM1F"/>
    <property type="match status" value="1"/>
</dbReference>
<sequence length="561" mass="63552">MITIKSIFQEIIKHKKVLLIANSIAIVSTLLVLPVALLLPLLIDELVLAKGGIVIETIDDYFTVNEPVYYIVIVLLVTMGLKAVAMLFSFVQIRLFARVSKEVTYSIRKKLLNHLQVVSMREYDLLGSGAVSSKVITDVETVDKFVASSVGEVVVELFLLIGVSIVLLFLNWQLALVILLLNPLTVFLLLRAFRNVAKMKKRENESIATFQNTLTESLELYNQIRVQNRENHFLETVDSQAKEIRDRSYLFGLKSEMTLEFSRLLMLYSHDVFKALGIFLVLIGTLSIGTMLAIFSYAWMIMRPVDKLMNFIHLYFNAKSAIERLNEILELEKEPFYEAKVDPFKNHQSASIRLENVSFSYDGVTEVLKNINVEIKEGEKVAIIGKTGSGKSTLAQILIGLYPISFGKIFYNNHEIKEVGYEKVRDNVGFVLQAPLLFNNSLRFNLTLGKDYSDEVIYEALKVAQLFDFVDGLENKLETIVGKNGTKLSGGQRQRLSIARVLLDNPKVIIFDESTSSLDTNTEEKLLEALDVYIKNKTIITIAHRKSSIERADRVIDLNKF</sequence>
<dbReference type="CDD" id="cd07346">
    <property type="entry name" value="ABC_6TM_exporters"/>
    <property type="match status" value="1"/>
</dbReference>
<feature type="transmembrane region" description="Helical" evidence="9">
    <location>
        <begin position="68"/>
        <end position="91"/>
    </location>
</feature>
<dbReference type="InterPro" id="IPR039421">
    <property type="entry name" value="Type_1_exporter"/>
</dbReference>
<name>A0A6S6SQI5_9BACT</name>
<feature type="transmembrane region" description="Helical" evidence="9">
    <location>
        <begin position="153"/>
        <end position="170"/>
    </location>
</feature>
<dbReference type="GO" id="GO:0005524">
    <property type="term" value="F:ATP binding"/>
    <property type="evidence" value="ECO:0007669"/>
    <property type="project" value="UniProtKB-KW"/>
</dbReference>
<evidence type="ECO:0000313" key="12">
    <source>
        <dbReference type="EMBL" id="CAA6807820.1"/>
    </source>
</evidence>
<evidence type="ECO:0000256" key="4">
    <source>
        <dbReference type="ARBA" id="ARBA00022692"/>
    </source>
</evidence>
<keyword evidence="3" id="KW-1003">Cell membrane</keyword>
<dbReference type="InterPro" id="IPR027417">
    <property type="entry name" value="P-loop_NTPase"/>
</dbReference>
<dbReference type="PROSITE" id="PS50893">
    <property type="entry name" value="ABC_TRANSPORTER_2"/>
    <property type="match status" value="1"/>
</dbReference>
<dbReference type="GO" id="GO:0005886">
    <property type="term" value="C:plasma membrane"/>
    <property type="evidence" value="ECO:0007669"/>
    <property type="project" value="UniProtKB-SubCell"/>
</dbReference>
<keyword evidence="4 9" id="KW-0812">Transmembrane</keyword>
<dbReference type="InterPro" id="IPR036640">
    <property type="entry name" value="ABC1_TM_sf"/>
</dbReference>
<dbReference type="PANTHER" id="PTHR24221:SF233">
    <property type="entry name" value="ATP-BINDING_PERMEASE FUSION ABC TRANSPORTER-RELATED"/>
    <property type="match status" value="1"/>
</dbReference>
<dbReference type="InterPro" id="IPR011527">
    <property type="entry name" value="ABC1_TM_dom"/>
</dbReference>
<evidence type="ECO:0000256" key="1">
    <source>
        <dbReference type="ARBA" id="ARBA00004651"/>
    </source>
</evidence>
<keyword evidence="2" id="KW-0813">Transport</keyword>
<feature type="transmembrane region" description="Helical" evidence="9">
    <location>
        <begin position="272"/>
        <end position="300"/>
    </location>
</feature>
<dbReference type="Pfam" id="PF00664">
    <property type="entry name" value="ABC_membrane"/>
    <property type="match status" value="1"/>
</dbReference>
<keyword evidence="7 9" id="KW-1133">Transmembrane helix</keyword>
<organism evidence="12">
    <name type="scientific">uncultured Sulfurovum sp</name>
    <dbReference type="NCBI Taxonomy" id="269237"/>
    <lineage>
        <taxon>Bacteria</taxon>
        <taxon>Pseudomonadati</taxon>
        <taxon>Campylobacterota</taxon>
        <taxon>Epsilonproteobacteria</taxon>
        <taxon>Campylobacterales</taxon>
        <taxon>Sulfurovaceae</taxon>
        <taxon>Sulfurovum</taxon>
        <taxon>environmental samples</taxon>
    </lineage>
</organism>
<evidence type="ECO:0000256" key="7">
    <source>
        <dbReference type="ARBA" id="ARBA00022989"/>
    </source>
</evidence>
<gene>
    <name evidence="12" type="ORF">HELGO_WM3797</name>
</gene>
<evidence type="ECO:0000256" key="8">
    <source>
        <dbReference type="ARBA" id="ARBA00023136"/>
    </source>
</evidence>
<proteinExistence type="predicted"/>
<dbReference type="GO" id="GO:0034040">
    <property type="term" value="F:ATPase-coupled lipid transmembrane transporter activity"/>
    <property type="evidence" value="ECO:0007669"/>
    <property type="project" value="TreeGrafter"/>
</dbReference>
<dbReference type="InterPro" id="IPR003439">
    <property type="entry name" value="ABC_transporter-like_ATP-bd"/>
</dbReference>
<dbReference type="SMART" id="SM00382">
    <property type="entry name" value="AAA"/>
    <property type="match status" value="1"/>
</dbReference>
<feature type="domain" description="ABC transmembrane type-1" evidence="11">
    <location>
        <begin position="25"/>
        <end position="317"/>
    </location>
</feature>
<dbReference type="FunFam" id="3.40.50.300:FF:000854">
    <property type="entry name" value="Multidrug ABC transporter ATP-binding protein"/>
    <property type="match status" value="1"/>
</dbReference>
<evidence type="ECO:0000256" key="6">
    <source>
        <dbReference type="ARBA" id="ARBA00022840"/>
    </source>
</evidence>
<dbReference type="SUPFAM" id="SSF52540">
    <property type="entry name" value="P-loop containing nucleoside triphosphate hydrolases"/>
    <property type="match status" value="1"/>
</dbReference>
<keyword evidence="5" id="KW-0547">Nucleotide-binding</keyword>
<dbReference type="GO" id="GO:0140359">
    <property type="term" value="F:ABC-type transporter activity"/>
    <property type="evidence" value="ECO:0007669"/>
    <property type="project" value="InterPro"/>
</dbReference>
<evidence type="ECO:0000256" key="5">
    <source>
        <dbReference type="ARBA" id="ARBA00022741"/>
    </source>
</evidence>
<evidence type="ECO:0000259" key="11">
    <source>
        <dbReference type="PROSITE" id="PS50929"/>
    </source>
</evidence>
<accession>A0A6S6SQI5</accession>
<dbReference type="Pfam" id="PF00005">
    <property type="entry name" value="ABC_tran"/>
    <property type="match status" value="1"/>
</dbReference>
<dbReference type="GO" id="GO:0016887">
    <property type="term" value="F:ATP hydrolysis activity"/>
    <property type="evidence" value="ECO:0007669"/>
    <property type="project" value="InterPro"/>
</dbReference>
<dbReference type="SUPFAM" id="SSF90123">
    <property type="entry name" value="ABC transporter transmembrane region"/>
    <property type="match status" value="1"/>
</dbReference>
<evidence type="ECO:0000256" key="9">
    <source>
        <dbReference type="SAM" id="Phobius"/>
    </source>
</evidence>
<dbReference type="EMBL" id="CACVAX010000018">
    <property type="protein sequence ID" value="CAA6807820.1"/>
    <property type="molecule type" value="Genomic_DNA"/>
</dbReference>
<feature type="transmembrane region" description="Helical" evidence="9">
    <location>
        <begin position="20"/>
        <end position="43"/>
    </location>
</feature>
<keyword evidence="8 9" id="KW-0472">Membrane</keyword>
<reference evidence="12" key="1">
    <citation type="submission" date="2020-01" db="EMBL/GenBank/DDBJ databases">
        <authorList>
            <person name="Meier V. D."/>
            <person name="Meier V D."/>
        </authorList>
    </citation>
    <scope>NUCLEOTIDE SEQUENCE</scope>
    <source>
        <strain evidence="12">HLG_WM_MAG_04</strain>
    </source>
</reference>
<dbReference type="PROSITE" id="PS00211">
    <property type="entry name" value="ABC_TRANSPORTER_1"/>
    <property type="match status" value="1"/>
</dbReference>
<evidence type="ECO:0000259" key="10">
    <source>
        <dbReference type="PROSITE" id="PS50893"/>
    </source>
</evidence>
<dbReference type="AlphaFoldDB" id="A0A6S6SQI5"/>
<comment type="subcellular location">
    <subcellularLocation>
        <location evidence="1">Cell membrane</location>
        <topology evidence="1">Multi-pass membrane protein</topology>
    </subcellularLocation>
</comment>
<feature type="transmembrane region" description="Helical" evidence="9">
    <location>
        <begin position="176"/>
        <end position="193"/>
    </location>
</feature>
<dbReference type="PANTHER" id="PTHR24221">
    <property type="entry name" value="ATP-BINDING CASSETTE SUB-FAMILY B"/>
    <property type="match status" value="1"/>
</dbReference>